<dbReference type="Proteomes" id="UP001187682">
    <property type="component" value="Unassembled WGS sequence"/>
</dbReference>
<evidence type="ECO:0000313" key="2">
    <source>
        <dbReference type="EMBL" id="SPO01572.1"/>
    </source>
</evidence>
<sequence length="719" mass="80230">MDQATSPDMLKELQSDLARKYAKHGPAIEEFWRSFDGVKRATCMKAGTPDGVVLEHSMDRALGNVCKFIPEWNLRDTAYSGPEPLLAMLKRRATTSLLDQYHDDPTTGRPGDANVILDMMERRNLCHANPFKDSYSLFMDNEQYGVSYTIPGPNRDEILKGFTTAMQAGAFIPQSTGELIMLRQLYLLQSLNIIVEDILEQGSLTRTKKKNVKKPDQAVTAALSKLSIQAQTKATLPDLIASASDQKDTLEEYLSLLTTEPVVLAHAVNAYFFSRPELIPDEKGRTLPAHTDKYISAAFFETIHDAIQAATIWNYLNRLLELFQQTPAGDKVFRSTILQEVSNVCHMEYARAQALFKRHVQTGTGSKWFQRTSNAFDKAGNPRVGMKGKAKPEDLTRSNPQLHYMLRLCQSETTPAKAIEWIRKLAELHEAHPSQREQLFEREVDALSDLVVIATFIQGLSAIAAPPLSRKLGQSFISHSGRLKAEMNALKKDVDLRDFVVPIDNLLEPGVAQGALKALELFVADKSGTKMGLLYYDVIDECIADIHARYQEAKAKLEQQKQKQKEGTANIPHFPPTSEPTPKFEQPVTQQKDKTRPLESTTYELAPEQPAPESPAPPLPTFKVSSATADVFSALFDRSQSRGSVAWSAFESAMAELGFSVVPKFGSVYTFLPPGALAVKRSLTLHRPHGSQIEGFRVLIFAKRLRRVYGWGEGTFTEK</sequence>
<feature type="region of interest" description="Disordered" evidence="1">
    <location>
        <begin position="557"/>
        <end position="596"/>
    </location>
</feature>
<protein>
    <recommendedName>
        <fullName evidence="4">Ipa protein</fullName>
    </recommendedName>
</protein>
<dbReference type="AlphaFoldDB" id="A0AAE8SUC6"/>
<reference evidence="2" key="1">
    <citation type="submission" date="2018-03" db="EMBL/GenBank/DDBJ databases">
        <authorList>
            <person name="Guldener U."/>
        </authorList>
    </citation>
    <scope>NUCLEOTIDE SEQUENCE</scope>
</reference>
<evidence type="ECO:0000313" key="3">
    <source>
        <dbReference type="Proteomes" id="UP001187682"/>
    </source>
</evidence>
<keyword evidence="3" id="KW-1185">Reference proteome</keyword>
<evidence type="ECO:0000256" key="1">
    <source>
        <dbReference type="SAM" id="MobiDB-lite"/>
    </source>
</evidence>
<comment type="caution">
    <text evidence="2">The sequence shown here is derived from an EMBL/GenBank/DDBJ whole genome shotgun (WGS) entry which is preliminary data.</text>
</comment>
<proteinExistence type="predicted"/>
<name>A0AAE8SUC6_9PEZI</name>
<dbReference type="PANTHER" id="PTHR40788">
    <property type="entry name" value="CLR5 DOMAIN-CONTAINING PROTEIN-RELATED"/>
    <property type="match status" value="1"/>
</dbReference>
<feature type="compositionally biased region" description="Basic and acidic residues" evidence="1">
    <location>
        <begin position="557"/>
        <end position="566"/>
    </location>
</feature>
<evidence type="ECO:0008006" key="4">
    <source>
        <dbReference type="Google" id="ProtNLM"/>
    </source>
</evidence>
<gene>
    <name evidence="2" type="ORF">DNG_04245</name>
</gene>
<accession>A0AAE8SUC6</accession>
<organism evidence="2 3">
    <name type="scientific">Cephalotrichum gorgonifer</name>
    <dbReference type="NCBI Taxonomy" id="2041049"/>
    <lineage>
        <taxon>Eukaryota</taxon>
        <taxon>Fungi</taxon>
        <taxon>Dikarya</taxon>
        <taxon>Ascomycota</taxon>
        <taxon>Pezizomycotina</taxon>
        <taxon>Sordariomycetes</taxon>
        <taxon>Hypocreomycetidae</taxon>
        <taxon>Microascales</taxon>
        <taxon>Microascaceae</taxon>
        <taxon>Cephalotrichum</taxon>
    </lineage>
</organism>
<dbReference type="EMBL" id="ONZQ02000005">
    <property type="protein sequence ID" value="SPO01572.1"/>
    <property type="molecule type" value="Genomic_DNA"/>
</dbReference>
<dbReference type="PANTHER" id="PTHR40788:SF1">
    <property type="entry name" value="IPA PROTEIN"/>
    <property type="match status" value="1"/>
</dbReference>